<sequence>MLPLLSPFQQNHQQLSRAMCSEFAFEALGFLFTSVFAGTKRRGLSSSHSDLGWRRGEDTLMLRPVTIECTGA</sequence>
<reference evidence="1 2" key="1">
    <citation type="journal article" date="2018" name="Mol. Genet. Genomics">
        <title>The red deer Cervus elaphus genome CerEla1.0: sequencing, annotating, genes, and chromosomes.</title>
        <authorList>
            <person name="Bana N.A."/>
            <person name="Nyiri A."/>
            <person name="Nagy J."/>
            <person name="Frank K."/>
            <person name="Nagy T."/>
            <person name="Steger V."/>
            <person name="Schiller M."/>
            <person name="Lakatos P."/>
            <person name="Sugar L."/>
            <person name="Horn P."/>
            <person name="Barta E."/>
            <person name="Orosz L."/>
        </authorList>
    </citation>
    <scope>NUCLEOTIDE SEQUENCE [LARGE SCALE GENOMIC DNA]</scope>
    <source>
        <strain evidence="1">Hungarian</strain>
    </source>
</reference>
<organism evidence="1 2">
    <name type="scientific">Cervus elaphus hippelaphus</name>
    <name type="common">European red deer</name>
    <dbReference type="NCBI Taxonomy" id="46360"/>
    <lineage>
        <taxon>Eukaryota</taxon>
        <taxon>Metazoa</taxon>
        <taxon>Chordata</taxon>
        <taxon>Craniata</taxon>
        <taxon>Vertebrata</taxon>
        <taxon>Euteleostomi</taxon>
        <taxon>Mammalia</taxon>
        <taxon>Eutheria</taxon>
        <taxon>Laurasiatheria</taxon>
        <taxon>Artiodactyla</taxon>
        <taxon>Ruminantia</taxon>
        <taxon>Pecora</taxon>
        <taxon>Cervidae</taxon>
        <taxon>Cervinae</taxon>
        <taxon>Cervus</taxon>
    </lineage>
</organism>
<protein>
    <submittedName>
        <fullName evidence="1">Uncharacterized protein</fullName>
    </submittedName>
</protein>
<dbReference type="AlphaFoldDB" id="A0A212C7F1"/>
<keyword evidence="2" id="KW-1185">Reference proteome</keyword>
<accession>A0A212C7F1</accession>
<comment type="caution">
    <text evidence="1">The sequence shown here is derived from an EMBL/GenBank/DDBJ whole genome shotgun (WGS) entry which is preliminary data.</text>
</comment>
<gene>
    <name evidence="1" type="ORF">Celaphus_00019167</name>
</gene>
<proteinExistence type="predicted"/>
<evidence type="ECO:0000313" key="2">
    <source>
        <dbReference type="Proteomes" id="UP000242450"/>
    </source>
</evidence>
<dbReference type="Proteomes" id="UP000242450">
    <property type="component" value="Chromosome 26"/>
</dbReference>
<dbReference type="EMBL" id="MKHE01000026">
    <property type="protein sequence ID" value="OWK01898.1"/>
    <property type="molecule type" value="Genomic_DNA"/>
</dbReference>
<evidence type="ECO:0000313" key="1">
    <source>
        <dbReference type="EMBL" id="OWK01898.1"/>
    </source>
</evidence>
<name>A0A212C7F1_CEREH</name>